<name>A0ABP8PSW4_9MICO</name>
<sequence>MPESTLTYPYRDPSLSIAQRVEDLLQRMTVEDKAGLMFQPIAHVGDLDASADFVPLTARELLTRRINHFNILWATSARQIAEWNNTIQSVLRVHPLGIPATISSDPRHAFSNNPGAALMAGPFSQWPEPLGMAAIGKEDLVRRWAEVIRAEYVAVGIRAALHPQIDLATDPRWARTSATFGENAELASRLGVAYILGLQGGGEIGSSSVSAMAKHFPGGGAQKDGEDPHFAYGREQIYPGGKFDLHLEPFRAVIDAGVSQIMPYYGMPVGTPFEEVAFGFNRGVITGLLRDVLGFDGVVCTDWGILSERPWGVEHLSYDERMIKALDAGIDQFGGETSNDVLVRLVRVGRVPESRIDESARRLLREKFQLGLFDNPFVDVEAATITVGADAAREEGRLAQAAAQVLLKNSIGAANLPLRRGVRVYSEGITDPLLSARSTTVDSPEEADVAIVRLVAPWEDRGEPGTLETFFHAGSLDFPPQQIAHLERIAAAAPLIVDVYLDRPAILGPVAEIASSLIANFGSSDNVLIGTLFGELAPEGQLPFDIPSSMDAVKKSRPDTPFDTVNPTFIYGFGLRYPSGVPDGSTETLSHVQDEG</sequence>
<evidence type="ECO:0000256" key="4">
    <source>
        <dbReference type="ARBA" id="ARBA00022729"/>
    </source>
</evidence>
<dbReference type="Proteomes" id="UP001500731">
    <property type="component" value="Unassembled WGS sequence"/>
</dbReference>
<accession>A0ABP8PSW4</accession>
<dbReference type="SUPFAM" id="SSF52279">
    <property type="entry name" value="Beta-D-glucan exohydrolase, C-terminal domain"/>
    <property type="match status" value="1"/>
</dbReference>
<dbReference type="InterPro" id="IPR036881">
    <property type="entry name" value="Glyco_hydro_3_C_sf"/>
</dbReference>
<dbReference type="GO" id="GO:0016787">
    <property type="term" value="F:hydrolase activity"/>
    <property type="evidence" value="ECO:0007669"/>
    <property type="project" value="UniProtKB-KW"/>
</dbReference>
<dbReference type="InterPro" id="IPR017853">
    <property type="entry name" value="GH"/>
</dbReference>
<proteinExistence type="inferred from homology"/>
<dbReference type="InterPro" id="IPR036962">
    <property type="entry name" value="Glyco_hydro_3_N_sf"/>
</dbReference>
<evidence type="ECO:0000256" key="5">
    <source>
        <dbReference type="ARBA" id="ARBA00022801"/>
    </source>
</evidence>
<dbReference type="InterPro" id="IPR001764">
    <property type="entry name" value="Glyco_hydro_3_N"/>
</dbReference>
<dbReference type="EC" id="3.2.1.21" evidence="3"/>
<evidence type="ECO:0000313" key="9">
    <source>
        <dbReference type="EMBL" id="GAA4491555.1"/>
    </source>
</evidence>
<comment type="catalytic activity">
    <reaction evidence="1">
        <text>Hydrolysis of terminal, non-reducing beta-D-glucosyl residues with release of beta-D-glucose.</text>
        <dbReference type="EC" id="3.2.1.21"/>
    </reaction>
</comment>
<evidence type="ECO:0000259" key="8">
    <source>
        <dbReference type="Pfam" id="PF01915"/>
    </source>
</evidence>
<dbReference type="PANTHER" id="PTHR30620">
    <property type="entry name" value="PERIPLASMIC BETA-GLUCOSIDASE-RELATED"/>
    <property type="match status" value="1"/>
</dbReference>
<dbReference type="RefSeq" id="WP_345188824.1">
    <property type="nucleotide sequence ID" value="NZ_BAABGP010000026.1"/>
</dbReference>
<comment type="caution">
    <text evidence="9">The sequence shown here is derived from an EMBL/GenBank/DDBJ whole genome shotgun (WGS) entry which is preliminary data.</text>
</comment>
<dbReference type="EMBL" id="BAABGP010000026">
    <property type="protein sequence ID" value="GAA4491555.1"/>
    <property type="molecule type" value="Genomic_DNA"/>
</dbReference>
<dbReference type="PANTHER" id="PTHR30620:SF16">
    <property type="entry name" value="LYSOSOMAL BETA GLUCOSIDASE"/>
    <property type="match status" value="1"/>
</dbReference>
<dbReference type="PRINTS" id="PR00133">
    <property type="entry name" value="GLHYDRLASE3"/>
</dbReference>
<evidence type="ECO:0000313" key="10">
    <source>
        <dbReference type="Proteomes" id="UP001500731"/>
    </source>
</evidence>
<keyword evidence="10" id="KW-1185">Reference proteome</keyword>
<dbReference type="Pfam" id="PF01915">
    <property type="entry name" value="Glyco_hydro_3_C"/>
    <property type="match status" value="1"/>
</dbReference>
<organism evidence="9 10">
    <name type="scientific">Microbacterium panaciterrae</name>
    <dbReference type="NCBI Taxonomy" id="985759"/>
    <lineage>
        <taxon>Bacteria</taxon>
        <taxon>Bacillati</taxon>
        <taxon>Actinomycetota</taxon>
        <taxon>Actinomycetes</taxon>
        <taxon>Micrococcales</taxon>
        <taxon>Microbacteriaceae</taxon>
        <taxon>Microbacterium</taxon>
    </lineage>
</organism>
<evidence type="ECO:0000256" key="3">
    <source>
        <dbReference type="ARBA" id="ARBA00012744"/>
    </source>
</evidence>
<evidence type="ECO:0000256" key="2">
    <source>
        <dbReference type="ARBA" id="ARBA00005336"/>
    </source>
</evidence>
<dbReference type="Pfam" id="PF00933">
    <property type="entry name" value="Glyco_hydro_3"/>
    <property type="match status" value="1"/>
</dbReference>
<keyword evidence="5 9" id="KW-0378">Hydrolase</keyword>
<comment type="similarity">
    <text evidence="2">Belongs to the glycosyl hydrolase 3 family.</text>
</comment>
<evidence type="ECO:0000256" key="6">
    <source>
        <dbReference type="ARBA" id="ARBA00023295"/>
    </source>
</evidence>
<keyword evidence="6" id="KW-0326">Glycosidase</keyword>
<dbReference type="InterPro" id="IPR051915">
    <property type="entry name" value="Cellulose_Degrad_GH3"/>
</dbReference>
<protein>
    <recommendedName>
        <fullName evidence="3">beta-glucosidase</fullName>
        <ecNumber evidence="3">3.2.1.21</ecNumber>
    </recommendedName>
</protein>
<evidence type="ECO:0000256" key="1">
    <source>
        <dbReference type="ARBA" id="ARBA00000448"/>
    </source>
</evidence>
<gene>
    <name evidence="9" type="ORF">GCM10023171_35580</name>
</gene>
<keyword evidence="4" id="KW-0732">Signal</keyword>
<reference evidence="10" key="1">
    <citation type="journal article" date="2019" name="Int. J. Syst. Evol. Microbiol.">
        <title>The Global Catalogue of Microorganisms (GCM) 10K type strain sequencing project: providing services to taxonomists for standard genome sequencing and annotation.</title>
        <authorList>
            <consortium name="The Broad Institute Genomics Platform"/>
            <consortium name="The Broad Institute Genome Sequencing Center for Infectious Disease"/>
            <person name="Wu L."/>
            <person name="Ma J."/>
        </authorList>
    </citation>
    <scope>NUCLEOTIDE SEQUENCE [LARGE SCALE GENOMIC DNA]</scope>
    <source>
        <strain evidence="10">JCM 17839</strain>
    </source>
</reference>
<dbReference type="Gene3D" id="3.40.50.1700">
    <property type="entry name" value="Glycoside hydrolase family 3 C-terminal domain"/>
    <property type="match status" value="1"/>
</dbReference>
<evidence type="ECO:0000259" key="7">
    <source>
        <dbReference type="Pfam" id="PF00933"/>
    </source>
</evidence>
<feature type="domain" description="Glycoside hydrolase family 3 N-terminal" evidence="7">
    <location>
        <begin position="77"/>
        <end position="365"/>
    </location>
</feature>
<dbReference type="InterPro" id="IPR002772">
    <property type="entry name" value="Glyco_hydro_3_C"/>
</dbReference>
<feature type="domain" description="Glycoside hydrolase family 3 C-terminal" evidence="8">
    <location>
        <begin position="435"/>
        <end position="577"/>
    </location>
</feature>
<dbReference type="SUPFAM" id="SSF51445">
    <property type="entry name" value="(Trans)glycosidases"/>
    <property type="match status" value="1"/>
</dbReference>
<dbReference type="Gene3D" id="3.20.20.300">
    <property type="entry name" value="Glycoside hydrolase, family 3, N-terminal domain"/>
    <property type="match status" value="1"/>
</dbReference>